<protein>
    <submittedName>
        <fullName evidence="3">Uncharacterized protein</fullName>
    </submittedName>
</protein>
<keyword evidence="3" id="KW-0614">Plasmid</keyword>
<feature type="region of interest" description="Disordered" evidence="1">
    <location>
        <begin position="1"/>
        <end position="27"/>
    </location>
</feature>
<dbReference type="AlphaFoldDB" id="I3W159"/>
<organism evidence="3">
    <name type="scientific">Arthrobacter sp. J3.40</name>
    <dbReference type="NCBI Taxonomy" id="347209"/>
    <lineage>
        <taxon>Bacteria</taxon>
        <taxon>Bacillati</taxon>
        <taxon>Actinomycetota</taxon>
        <taxon>Actinomycetes</taxon>
        <taxon>Micrococcales</taxon>
        <taxon>Micrococcaceae</taxon>
        <taxon>Arthrobacter</taxon>
    </lineage>
</organism>
<feature type="transmembrane region" description="Helical" evidence="2">
    <location>
        <begin position="34"/>
        <end position="55"/>
    </location>
</feature>
<feature type="compositionally biased region" description="Polar residues" evidence="1">
    <location>
        <begin position="8"/>
        <end position="20"/>
    </location>
</feature>
<keyword evidence="2" id="KW-0472">Membrane</keyword>
<keyword evidence="2" id="KW-1133">Transmembrane helix</keyword>
<accession>I3W159</accession>
<evidence type="ECO:0000256" key="1">
    <source>
        <dbReference type="SAM" id="MobiDB-lite"/>
    </source>
</evidence>
<dbReference type="EMBL" id="JQ418528">
    <property type="protein sequence ID" value="AFK89336.1"/>
    <property type="molecule type" value="Genomic_DNA"/>
</dbReference>
<geneLocation type="plasmid" evidence="3">
    <name>pJ340-69</name>
</geneLocation>
<sequence>MEDVDSDVSANRETSSQMDHSSPKAPFWERHPNLTAGVVAVVAAVLSGVIGFLGATVGANASLEAATIQNEAENVRRAQDHRDVVYKNYLEAADKYFSAWAAWSDTRSSSEEFDNLIAARSDFRAQINEVYVHGSPRAWNASEMVAAYLPVASAESLLPERDEYLPRNEFAKAYSDFLSIRCQEVTSGPPGDCRDRNPTRR</sequence>
<proteinExistence type="predicted"/>
<evidence type="ECO:0000313" key="3">
    <source>
        <dbReference type="EMBL" id="AFK89336.1"/>
    </source>
</evidence>
<evidence type="ECO:0000256" key="2">
    <source>
        <dbReference type="SAM" id="Phobius"/>
    </source>
</evidence>
<keyword evidence="2" id="KW-0812">Transmembrane</keyword>
<name>I3W159_9MICC</name>
<reference evidence="3" key="1">
    <citation type="submission" date="2012-01" db="EMBL/GenBank/DDBJ databases">
        <authorList>
            <person name="Summers A.O."/>
            <person name="Wireman J."/>
            <person name="Sale K."/>
        </authorList>
    </citation>
    <scope>NUCLEOTIDE SEQUENCE</scope>
    <source>
        <strain evidence="3">J3-40</strain>
        <plasmid evidence="3">pJ340-69</plasmid>
    </source>
</reference>